<dbReference type="Proteomes" id="UP001174936">
    <property type="component" value="Unassembled WGS sequence"/>
</dbReference>
<dbReference type="InterPro" id="IPR053007">
    <property type="entry name" value="CYP450_monoxygenase_sec-met"/>
</dbReference>
<dbReference type="GO" id="GO:0005506">
    <property type="term" value="F:iron ion binding"/>
    <property type="evidence" value="ECO:0007669"/>
    <property type="project" value="InterPro"/>
</dbReference>
<dbReference type="PANTHER" id="PTHR47582">
    <property type="entry name" value="P450, PUTATIVE (EUROFUNG)-RELATED"/>
    <property type="match status" value="1"/>
</dbReference>
<keyword evidence="1" id="KW-1133">Transmembrane helix</keyword>
<proteinExistence type="predicted"/>
<dbReference type="GO" id="GO:0004497">
    <property type="term" value="F:monooxygenase activity"/>
    <property type="evidence" value="ECO:0007669"/>
    <property type="project" value="InterPro"/>
</dbReference>
<comment type="caution">
    <text evidence="2">The sequence shown here is derived from an EMBL/GenBank/DDBJ whole genome shotgun (WGS) entry which is preliminary data.</text>
</comment>
<dbReference type="GO" id="GO:0016705">
    <property type="term" value="F:oxidoreductase activity, acting on paired donors, with incorporation or reduction of molecular oxygen"/>
    <property type="evidence" value="ECO:0007669"/>
    <property type="project" value="InterPro"/>
</dbReference>
<dbReference type="GO" id="GO:0020037">
    <property type="term" value="F:heme binding"/>
    <property type="evidence" value="ECO:0007669"/>
    <property type="project" value="InterPro"/>
</dbReference>
<keyword evidence="1" id="KW-0812">Transmembrane</keyword>
<name>A0AA40CLB1_9PEZI</name>
<dbReference type="SUPFAM" id="SSF48264">
    <property type="entry name" value="Cytochrome P450"/>
    <property type="match status" value="1"/>
</dbReference>
<dbReference type="PANTHER" id="PTHR47582:SF1">
    <property type="entry name" value="P450, PUTATIVE (EUROFUNG)-RELATED"/>
    <property type="match status" value="1"/>
</dbReference>
<gene>
    <name evidence="2" type="ORF">B0T16DRAFT_331368</name>
</gene>
<evidence type="ECO:0008006" key="4">
    <source>
        <dbReference type="Google" id="ProtNLM"/>
    </source>
</evidence>
<dbReference type="Gene3D" id="1.10.630.10">
    <property type="entry name" value="Cytochrome P450"/>
    <property type="match status" value="1"/>
</dbReference>
<evidence type="ECO:0000313" key="2">
    <source>
        <dbReference type="EMBL" id="KAK0643146.1"/>
    </source>
</evidence>
<evidence type="ECO:0000256" key="1">
    <source>
        <dbReference type="SAM" id="Phobius"/>
    </source>
</evidence>
<dbReference type="InterPro" id="IPR036396">
    <property type="entry name" value="Cyt_P450_sf"/>
</dbReference>
<organism evidence="2 3">
    <name type="scientific">Cercophora newfieldiana</name>
    <dbReference type="NCBI Taxonomy" id="92897"/>
    <lineage>
        <taxon>Eukaryota</taxon>
        <taxon>Fungi</taxon>
        <taxon>Dikarya</taxon>
        <taxon>Ascomycota</taxon>
        <taxon>Pezizomycotina</taxon>
        <taxon>Sordariomycetes</taxon>
        <taxon>Sordariomycetidae</taxon>
        <taxon>Sordariales</taxon>
        <taxon>Lasiosphaeriaceae</taxon>
        <taxon>Cercophora</taxon>
    </lineage>
</organism>
<feature type="transmembrane region" description="Helical" evidence="1">
    <location>
        <begin position="26"/>
        <end position="45"/>
    </location>
</feature>
<protein>
    <recommendedName>
        <fullName evidence="4">Cytochrome P450</fullName>
    </recommendedName>
</protein>
<dbReference type="AlphaFoldDB" id="A0AA40CLB1"/>
<keyword evidence="3" id="KW-1185">Reference proteome</keyword>
<reference evidence="2" key="1">
    <citation type="submission" date="2023-06" db="EMBL/GenBank/DDBJ databases">
        <title>Genome-scale phylogeny and comparative genomics of the fungal order Sordariales.</title>
        <authorList>
            <consortium name="Lawrence Berkeley National Laboratory"/>
            <person name="Hensen N."/>
            <person name="Bonometti L."/>
            <person name="Westerberg I."/>
            <person name="Brannstrom I.O."/>
            <person name="Guillou S."/>
            <person name="Cros-Aarteil S."/>
            <person name="Calhoun S."/>
            <person name="Haridas S."/>
            <person name="Kuo A."/>
            <person name="Mondo S."/>
            <person name="Pangilinan J."/>
            <person name="Riley R."/>
            <person name="Labutti K."/>
            <person name="Andreopoulos B."/>
            <person name="Lipzen A."/>
            <person name="Chen C."/>
            <person name="Yanf M."/>
            <person name="Daum C."/>
            <person name="Ng V."/>
            <person name="Clum A."/>
            <person name="Steindorff A."/>
            <person name="Ohm R."/>
            <person name="Martin F."/>
            <person name="Silar P."/>
            <person name="Natvig D."/>
            <person name="Lalanne C."/>
            <person name="Gautier V."/>
            <person name="Ament-Velasquez S.L."/>
            <person name="Kruys A."/>
            <person name="Hutchinson M.I."/>
            <person name="Powell A.J."/>
            <person name="Barry K."/>
            <person name="Miller A.N."/>
            <person name="Grigoriev I.V."/>
            <person name="Debuchy R."/>
            <person name="Gladieux P."/>
            <person name="Thoren M.H."/>
            <person name="Johannesson H."/>
        </authorList>
    </citation>
    <scope>NUCLEOTIDE SEQUENCE</scope>
    <source>
        <strain evidence="2">SMH2532-1</strain>
    </source>
</reference>
<sequence length="230" mass="25032">MASNTPWSGAIPDLTDGALSHFPLKIPAAIVIAGFVAFLLHYLAVPRLDPREPPLVKPRIPLIGHIISLIQHQAEYHTILRQALCRTPHPIATLPMLNGKMYAVWDPTLVAAGLRNKHLSTLPQAKAVTPALCGITAETDAIIQGPMGEKVINDVFAALAPAFVGEHLQRLNSVALSYLGRYFNGLADETEQTVPNVWMWIRGLMTEPTAKAVFGNDDPFSREPGLEQAL</sequence>
<evidence type="ECO:0000313" key="3">
    <source>
        <dbReference type="Proteomes" id="UP001174936"/>
    </source>
</evidence>
<accession>A0AA40CLB1</accession>
<keyword evidence="1" id="KW-0472">Membrane</keyword>
<dbReference type="EMBL" id="JAULSV010000005">
    <property type="protein sequence ID" value="KAK0643146.1"/>
    <property type="molecule type" value="Genomic_DNA"/>
</dbReference>